<dbReference type="Proteomes" id="UP000276301">
    <property type="component" value="Unassembled WGS sequence"/>
</dbReference>
<comment type="caution">
    <text evidence="2">The sequence shown here is derived from an EMBL/GenBank/DDBJ whole genome shotgun (WGS) entry which is preliminary data.</text>
</comment>
<keyword evidence="1" id="KW-0812">Transmembrane</keyword>
<dbReference type="RefSeq" id="WP_121586574.1">
    <property type="nucleotide sequence ID" value="NZ_RCHT01000007.1"/>
</dbReference>
<dbReference type="EMBL" id="RCHT01000007">
    <property type="protein sequence ID" value="RLL12074.1"/>
    <property type="molecule type" value="Genomic_DNA"/>
</dbReference>
<keyword evidence="1" id="KW-1133">Transmembrane helix</keyword>
<sequence>MRQPRTHSGSSLFLMELILAILFFSVASAVCVQLFARAHTASEQSAALNRAVLAAESAAESFKGADDLDEAVRLMGVRAGDTPGVLTAWYDLVWNPCAERDARYRLDILIHGPEGGGSAGGSLPGRPGGLWEAEITVGRTAGGASEELYRLNARRYQPAA</sequence>
<protein>
    <recommendedName>
        <fullName evidence="4">Type II secretion system protein</fullName>
    </recommendedName>
</protein>
<evidence type="ECO:0000313" key="3">
    <source>
        <dbReference type="Proteomes" id="UP000276301"/>
    </source>
</evidence>
<dbReference type="AlphaFoldDB" id="A0A498CN09"/>
<keyword evidence="3" id="KW-1185">Reference proteome</keyword>
<feature type="transmembrane region" description="Helical" evidence="1">
    <location>
        <begin position="12"/>
        <end position="36"/>
    </location>
</feature>
<evidence type="ECO:0000313" key="2">
    <source>
        <dbReference type="EMBL" id="RLL12074.1"/>
    </source>
</evidence>
<proteinExistence type="predicted"/>
<gene>
    <name evidence="2" type="ORF">D4A47_05960</name>
</gene>
<evidence type="ECO:0008006" key="4">
    <source>
        <dbReference type="Google" id="ProtNLM"/>
    </source>
</evidence>
<organism evidence="2 3">
    <name type="scientific">Anaerotruncus massiliensis</name>
    <name type="common">ex Liu et al. 2021</name>
    <dbReference type="NCBI Taxonomy" id="2321404"/>
    <lineage>
        <taxon>Bacteria</taxon>
        <taxon>Bacillati</taxon>
        <taxon>Bacillota</taxon>
        <taxon>Clostridia</taxon>
        <taxon>Eubacteriales</taxon>
        <taxon>Oscillospiraceae</taxon>
        <taxon>Anaerotruncus</taxon>
    </lineage>
</organism>
<evidence type="ECO:0000256" key="1">
    <source>
        <dbReference type="SAM" id="Phobius"/>
    </source>
</evidence>
<name>A0A498CN09_9FIRM</name>
<reference evidence="2 3" key="1">
    <citation type="submission" date="2018-10" db="EMBL/GenBank/DDBJ databases">
        <title>Anaerotruncus faecis sp. nov., isolated from human feces.</title>
        <authorList>
            <person name="Wang Y.-J."/>
        </authorList>
    </citation>
    <scope>NUCLEOTIDE SEQUENCE [LARGE SCALE GENOMIC DNA]</scope>
    <source>
        <strain evidence="2 3">22A2-44</strain>
    </source>
</reference>
<keyword evidence="1" id="KW-0472">Membrane</keyword>
<accession>A0A498CN09</accession>